<evidence type="ECO:0000256" key="3">
    <source>
        <dbReference type="SAM" id="SignalP"/>
    </source>
</evidence>
<reference evidence="5 7" key="3">
    <citation type="submission" date="2021-01" db="EMBL/GenBank/DDBJ databases">
        <title>Sequencing the genomes of 1000 actinobacteria strains.</title>
        <authorList>
            <person name="Klenk H.-P."/>
        </authorList>
    </citation>
    <scope>NUCLEOTIDE SEQUENCE [LARGE SCALE GENOMIC DNA]</scope>
    <source>
        <strain evidence="5 7">DSM 20542</strain>
    </source>
</reference>
<dbReference type="Proteomes" id="UP000746584">
    <property type="component" value="Unassembled WGS sequence"/>
</dbReference>
<dbReference type="InterPro" id="IPR023346">
    <property type="entry name" value="Lysozyme-like_dom_sf"/>
</dbReference>
<dbReference type="Proteomes" id="UP000648535">
    <property type="component" value="Unassembled WGS sequence"/>
</dbReference>
<dbReference type="RefSeq" id="WP_175328437.1">
    <property type="nucleotide sequence ID" value="NZ_BMOI01000011.1"/>
</dbReference>
<reference evidence="4" key="1">
    <citation type="journal article" date="2014" name="Int. J. Syst. Evol. Microbiol.">
        <title>Complete genome sequence of Corynebacterium casei LMG S-19264T (=DSM 44701T), isolated from a smear-ripened cheese.</title>
        <authorList>
            <consortium name="US DOE Joint Genome Institute (JGI-PGF)"/>
            <person name="Walter F."/>
            <person name="Albersmeier A."/>
            <person name="Kalinowski J."/>
            <person name="Ruckert C."/>
        </authorList>
    </citation>
    <scope>NUCLEOTIDE SEQUENCE</scope>
    <source>
        <strain evidence="4">JCM 1480</strain>
    </source>
</reference>
<evidence type="ECO:0000256" key="1">
    <source>
        <dbReference type="SAM" id="Coils"/>
    </source>
</evidence>
<protein>
    <recommendedName>
        <fullName evidence="8">Transglycosylase SLT domain-containing protein</fullName>
    </recommendedName>
</protein>
<reference evidence="4" key="2">
    <citation type="submission" date="2020-09" db="EMBL/GenBank/DDBJ databases">
        <authorList>
            <person name="Sun Q."/>
            <person name="Ohkuma M."/>
        </authorList>
    </citation>
    <scope>NUCLEOTIDE SEQUENCE</scope>
    <source>
        <strain evidence="4">JCM 1480</strain>
    </source>
</reference>
<organism evidence="4 6">
    <name type="scientific">Curtobacterium luteum</name>
    <dbReference type="NCBI Taxonomy" id="33881"/>
    <lineage>
        <taxon>Bacteria</taxon>
        <taxon>Bacillati</taxon>
        <taxon>Actinomycetota</taxon>
        <taxon>Actinomycetes</taxon>
        <taxon>Micrococcales</taxon>
        <taxon>Microbacteriaceae</taxon>
        <taxon>Curtobacterium</taxon>
    </lineage>
</organism>
<evidence type="ECO:0000313" key="5">
    <source>
        <dbReference type="EMBL" id="MBM7801009.1"/>
    </source>
</evidence>
<feature type="signal peptide" evidence="3">
    <location>
        <begin position="1"/>
        <end position="27"/>
    </location>
</feature>
<dbReference type="EMBL" id="BMOI01000011">
    <property type="protein sequence ID" value="GGL06118.1"/>
    <property type="molecule type" value="Genomic_DNA"/>
</dbReference>
<evidence type="ECO:0008006" key="8">
    <source>
        <dbReference type="Google" id="ProtNLM"/>
    </source>
</evidence>
<feature type="compositionally biased region" description="Basic and acidic residues" evidence="2">
    <location>
        <begin position="254"/>
        <end position="264"/>
    </location>
</feature>
<feature type="region of interest" description="Disordered" evidence="2">
    <location>
        <begin position="253"/>
        <end position="300"/>
    </location>
</feature>
<sequence>MRLPLSGRGLVVAAVVAGVLVVPLVTAAPASATTYPTWQDVQRAKGNEQAKAAEVNRVQTALQQVQAVAAAKSAAAISASEAADQADADLAAATQTATSLQAQADSASATADRAQQRAGQLAANLYRDGATDQMSTRIATTKDPGELLYQLGALDQLSSTWAGVMDDASVAAKTASSLHEQATRAEDERADLASAAETKAAAAKSAEDAADAAVEDTQQHSDELYAQLASLRDTTASEQRGYELGVQVAAQKAEQQRRREEAAARQRAQQAAAAAAANPVPGTSGSSSGSTSGGSGTNYPSTGGVVVDPAGAQAYARSAIGAYGWGSDQMGCLVSLWTQESGWRANALNVSSGAYGIPQALPADKMAVAGADWRTNAATQINWGLAYIHDAYGSPCAAWNHEMSVNPHWY</sequence>
<evidence type="ECO:0000313" key="7">
    <source>
        <dbReference type="Proteomes" id="UP000746584"/>
    </source>
</evidence>
<evidence type="ECO:0000313" key="4">
    <source>
        <dbReference type="EMBL" id="GGL06118.1"/>
    </source>
</evidence>
<gene>
    <name evidence="4" type="ORF">GCM10009769_25470</name>
    <name evidence="5" type="ORF">JOE58_000260</name>
</gene>
<feature type="coiled-coil region" evidence="1">
    <location>
        <begin position="83"/>
        <end position="117"/>
    </location>
</feature>
<feature type="compositionally biased region" description="Low complexity" evidence="2">
    <location>
        <begin position="265"/>
        <end position="290"/>
    </location>
</feature>
<dbReference type="EMBL" id="JAFBCG010000001">
    <property type="protein sequence ID" value="MBM7801009.1"/>
    <property type="molecule type" value="Genomic_DNA"/>
</dbReference>
<feature type="compositionally biased region" description="Low complexity" evidence="2">
    <location>
        <begin position="193"/>
        <end position="204"/>
    </location>
</feature>
<proteinExistence type="predicted"/>
<comment type="caution">
    <text evidence="4">The sequence shown here is derived from an EMBL/GenBank/DDBJ whole genome shotgun (WGS) entry which is preliminary data.</text>
</comment>
<name>A0A8H9GBB1_9MICO</name>
<keyword evidence="1" id="KW-0175">Coiled coil</keyword>
<dbReference type="SUPFAM" id="SSF53955">
    <property type="entry name" value="Lysozyme-like"/>
    <property type="match status" value="1"/>
</dbReference>
<feature type="region of interest" description="Disordered" evidence="2">
    <location>
        <begin position="178"/>
        <end position="218"/>
    </location>
</feature>
<evidence type="ECO:0000256" key="2">
    <source>
        <dbReference type="SAM" id="MobiDB-lite"/>
    </source>
</evidence>
<keyword evidence="3" id="KW-0732">Signal</keyword>
<dbReference type="AlphaFoldDB" id="A0A8H9GBB1"/>
<accession>A0A8H9GBB1</accession>
<feature type="chain" id="PRO_5039085344" description="Transglycosylase SLT domain-containing protein" evidence="3">
    <location>
        <begin position="28"/>
        <end position="410"/>
    </location>
</feature>
<feature type="compositionally biased region" description="Basic and acidic residues" evidence="2">
    <location>
        <begin position="181"/>
        <end position="191"/>
    </location>
</feature>
<evidence type="ECO:0000313" key="6">
    <source>
        <dbReference type="Proteomes" id="UP000648535"/>
    </source>
</evidence>
<keyword evidence="7" id="KW-1185">Reference proteome</keyword>